<dbReference type="Proteomes" id="UP000291084">
    <property type="component" value="Chromosome 5"/>
</dbReference>
<evidence type="ECO:0000313" key="2">
    <source>
        <dbReference type="Proteomes" id="UP000291084"/>
    </source>
</evidence>
<evidence type="ECO:0000313" key="1">
    <source>
        <dbReference type="EMBL" id="BAT87015.1"/>
    </source>
</evidence>
<keyword evidence="2" id="KW-1185">Reference proteome</keyword>
<accession>A0A0S3S2H1</accession>
<dbReference type="EMBL" id="AP015038">
    <property type="protein sequence ID" value="BAT87015.1"/>
    <property type="molecule type" value="Genomic_DNA"/>
</dbReference>
<sequence length="80" mass="9486">MTGYVENRIGVGAVTSEEPLQRTYRDSRELILLNYLQPYCHCIWLREAQIIPSMRHTCTLHSIAIQRMSDVQIRMTKHRR</sequence>
<reference evidence="1 2" key="1">
    <citation type="journal article" date="2015" name="Sci. Rep.">
        <title>The power of single molecule real-time sequencing technology in the de novo assembly of a eukaryotic genome.</title>
        <authorList>
            <person name="Sakai H."/>
            <person name="Naito K."/>
            <person name="Ogiso-Tanaka E."/>
            <person name="Takahashi Y."/>
            <person name="Iseki K."/>
            <person name="Muto C."/>
            <person name="Satou K."/>
            <person name="Teruya K."/>
            <person name="Shiroma A."/>
            <person name="Shimoji M."/>
            <person name="Hirano T."/>
            <person name="Itoh T."/>
            <person name="Kaga A."/>
            <person name="Tomooka N."/>
        </authorList>
    </citation>
    <scope>NUCLEOTIDE SEQUENCE [LARGE SCALE GENOMIC DNA]</scope>
    <source>
        <strain evidence="2">cv. Shumari</strain>
    </source>
</reference>
<feature type="non-terminal residue" evidence="1">
    <location>
        <position position="80"/>
    </location>
</feature>
<name>A0A0S3S2H1_PHAAN</name>
<gene>
    <name evidence="1" type="primary">Vigan.05G035200</name>
    <name evidence="1" type="ORF">VIGAN_05035200</name>
</gene>
<dbReference type="AlphaFoldDB" id="A0A0S3S2H1"/>
<organism evidence="1 2">
    <name type="scientific">Vigna angularis var. angularis</name>
    <dbReference type="NCBI Taxonomy" id="157739"/>
    <lineage>
        <taxon>Eukaryota</taxon>
        <taxon>Viridiplantae</taxon>
        <taxon>Streptophyta</taxon>
        <taxon>Embryophyta</taxon>
        <taxon>Tracheophyta</taxon>
        <taxon>Spermatophyta</taxon>
        <taxon>Magnoliopsida</taxon>
        <taxon>eudicotyledons</taxon>
        <taxon>Gunneridae</taxon>
        <taxon>Pentapetalae</taxon>
        <taxon>rosids</taxon>
        <taxon>fabids</taxon>
        <taxon>Fabales</taxon>
        <taxon>Fabaceae</taxon>
        <taxon>Papilionoideae</taxon>
        <taxon>50 kb inversion clade</taxon>
        <taxon>NPAAA clade</taxon>
        <taxon>indigoferoid/millettioid clade</taxon>
        <taxon>Phaseoleae</taxon>
        <taxon>Vigna</taxon>
    </lineage>
</organism>
<proteinExistence type="predicted"/>
<protein>
    <submittedName>
        <fullName evidence="1">Uncharacterized protein</fullName>
    </submittedName>
</protein>